<protein>
    <recommendedName>
        <fullName evidence="4">DNA/RNA non-specific endonuclease domain-containing protein</fullName>
    </recommendedName>
</protein>
<proteinExistence type="predicted"/>
<evidence type="ECO:0008006" key="4">
    <source>
        <dbReference type="Google" id="ProtNLM"/>
    </source>
</evidence>
<keyword evidence="1" id="KW-0732">Signal</keyword>
<dbReference type="Proteomes" id="UP000283210">
    <property type="component" value="Chromosome 18"/>
</dbReference>
<dbReference type="EMBL" id="CM012454">
    <property type="protein sequence ID" value="RVE60819.1"/>
    <property type="molecule type" value="Genomic_DNA"/>
</dbReference>
<name>A0A437CDE1_ORYJA</name>
<keyword evidence="3" id="KW-1185">Reference proteome</keyword>
<sequence>MLHIEKKKPEPGLFTECEKMLLFLLLVFLPAVPIETEVVGTLTDCPGFFVEETPPEIPNILVGGNIQDQNRYKVICQTFENKRRFLTLYDTKNKIPAFSAYRFTGGQSGRPKGNLWKIEPQLDNDKNLKKLEDYNQALNSEYTKNLDYNRDILEDLLVVVVMDEPNLLPSTPSLLVLKENDENCLDNTTNTHHCTNNQ</sequence>
<evidence type="ECO:0000313" key="2">
    <source>
        <dbReference type="EMBL" id="RVE60819.1"/>
    </source>
</evidence>
<dbReference type="InterPro" id="IPR044925">
    <property type="entry name" value="His-Me_finger_sf"/>
</dbReference>
<accession>A0A437CDE1</accession>
<dbReference type="SUPFAM" id="SSF54060">
    <property type="entry name" value="His-Me finger endonucleases"/>
    <property type="match status" value="1"/>
</dbReference>
<dbReference type="Gene3D" id="3.40.570.10">
    <property type="entry name" value="Extracellular Endonuclease, subunit A"/>
    <property type="match status" value="1"/>
</dbReference>
<dbReference type="InterPro" id="IPR044929">
    <property type="entry name" value="DNA/RNA_non-sp_Endonuclease_sf"/>
</dbReference>
<dbReference type="InterPro" id="IPR039015">
    <property type="entry name" value="ENDOD1"/>
</dbReference>
<dbReference type="OrthoDB" id="69221at2759"/>
<organism evidence="2 3">
    <name type="scientific">Oryzias javanicus</name>
    <name type="common">Javanese ricefish</name>
    <name type="synonym">Aplocheilus javanicus</name>
    <dbReference type="NCBI Taxonomy" id="123683"/>
    <lineage>
        <taxon>Eukaryota</taxon>
        <taxon>Metazoa</taxon>
        <taxon>Chordata</taxon>
        <taxon>Craniata</taxon>
        <taxon>Vertebrata</taxon>
        <taxon>Euteleostomi</taxon>
        <taxon>Actinopterygii</taxon>
        <taxon>Neopterygii</taxon>
        <taxon>Teleostei</taxon>
        <taxon>Neoteleostei</taxon>
        <taxon>Acanthomorphata</taxon>
        <taxon>Ovalentaria</taxon>
        <taxon>Atherinomorphae</taxon>
        <taxon>Beloniformes</taxon>
        <taxon>Adrianichthyidae</taxon>
        <taxon>Oryziinae</taxon>
        <taxon>Oryzias</taxon>
    </lineage>
</organism>
<dbReference type="PANTHER" id="PTHR21472">
    <property type="entry name" value="ENDONUCLEASE DOMAIN-CONTAINING 1 PROTEIN ENDOD1"/>
    <property type="match status" value="1"/>
</dbReference>
<dbReference type="PANTHER" id="PTHR21472:SF15">
    <property type="entry name" value="ENDONUCLEASE DOMAIN-CONTAINING 1 PROTEIN-RELATED"/>
    <property type="match status" value="1"/>
</dbReference>
<feature type="signal peptide" evidence="1">
    <location>
        <begin position="1"/>
        <end position="36"/>
    </location>
</feature>
<gene>
    <name evidence="2" type="ORF">OJAV_G00184480</name>
</gene>
<evidence type="ECO:0000256" key="1">
    <source>
        <dbReference type="SAM" id="SignalP"/>
    </source>
</evidence>
<reference evidence="2 3" key="1">
    <citation type="submission" date="2018-11" db="EMBL/GenBank/DDBJ databases">
        <authorList>
            <person name="Lopez-Roques C."/>
            <person name="Donnadieu C."/>
            <person name="Bouchez O."/>
            <person name="Klopp C."/>
            <person name="Cabau C."/>
            <person name="Zahm M."/>
        </authorList>
    </citation>
    <scope>NUCLEOTIDE SEQUENCE [LARGE SCALE GENOMIC DNA]</scope>
    <source>
        <strain evidence="2">RS831</strain>
        <tissue evidence="2">Whole body</tissue>
    </source>
</reference>
<reference evidence="2 3" key="2">
    <citation type="submission" date="2019-01" db="EMBL/GenBank/DDBJ databases">
        <title>A chromosome length genome reference of the Java medaka (oryzias javanicus).</title>
        <authorList>
            <person name="Herpin A."/>
            <person name="Takehana Y."/>
            <person name="Naruse K."/>
            <person name="Ansai S."/>
            <person name="Kawaguchi M."/>
        </authorList>
    </citation>
    <scope>NUCLEOTIDE SEQUENCE [LARGE SCALE GENOMIC DNA]</scope>
    <source>
        <strain evidence="2">RS831</strain>
        <tissue evidence="2">Whole body</tissue>
    </source>
</reference>
<feature type="chain" id="PRO_5019142439" description="DNA/RNA non-specific endonuclease domain-containing protein" evidence="1">
    <location>
        <begin position="37"/>
        <end position="198"/>
    </location>
</feature>
<dbReference type="AlphaFoldDB" id="A0A437CDE1"/>
<evidence type="ECO:0000313" key="3">
    <source>
        <dbReference type="Proteomes" id="UP000283210"/>
    </source>
</evidence>